<reference evidence="12" key="1">
    <citation type="journal article" date="2019" name="Int. J. Syst. Evol. Microbiol.">
        <title>The Global Catalogue of Microorganisms (GCM) 10K type strain sequencing project: providing services to taxonomists for standard genome sequencing and annotation.</title>
        <authorList>
            <consortium name="The Broad Institute Genomics Platform"/>
            <consortium name="The Broad Institute Genome Sequencing Center for Infectious Disease"/>
            <person name="Wu L."/>
            <person name="Ma J."/>
        </authorList>
    </citation>
    <scope>NUCLEOTIDE SEQUENCE [LARGE SCALE GENOMIC DNA]</scope>
    <source>
        <strain evidence="12">JCM 17214</strain>
    </source>
</reference>
<keyword evidence="12" id="KW-1185">Reference proteome</keyword>
<dbReference type="HAMAP" id="MF_00135">
    <property type="entry name" value="PRAI"/>
    <property type="match status" value="1"/>
</dbReference>
<dbReference type="InterPro" id="IPR044643">
    <property type="entry name" value="TrpF_fam"/>
</dbReference>
<name>A0ABP7MTG1_9BACT</name>
<dbReference type="CDD" id="cd00405">
    <property type="entry name" value="PRAI"/>
    <property type="match status" value="1"/>
</dbReference>
<feature type="domain" description="N-(5'phosphoribosyl) anthranilate isomerase (PRAI)" evidence="10">
    <location>
        <begin position="20"/>
        <end position="217"/>
    </location>
</feature>
<evidence type="ECO:0000256" key="9">
    <source>
        <dbReference type="HAMAP-Rule" id="MF_00135"/>
    </source>
</evidence>
<comment type="pathway">
    <text evidence="2 9">Amino-acid biosynthesis; L-tryptophan biosynthesis; L-tryptophan from chorismate: step 3/5.</text>
</comment>
<keyword evidence="7 9" id="KW-0057">Aromatic amino acid biosynthesis</keyword>
<organism evidence="11 12">
    <name type="scientific">Hymenobacter algoricola</name>
    <dbReference type="NCBI Taxonomy" id="486267"/>
    <lineage>
        <taxon>Bacteria</taxon>
        <taxon>Pseudomonadati</taxon>
        <taxon>Bacteroidota</taxon>
        <taxon>Cytophagia</taxon>
        <taxon>Cytophagales</taxon>
        <taxon>Hymenobacteraceae</taxon>
        <taxon>Hymenobacter</taxon>
    </lineage>
</organism>
<dbReference type="InterPro" id="IPR001240">
    <property type="entry name" value="PRAI_dom"/>
</dbReference>
<evidence type="ECO:0000256" key="5">
    <source>
        <dbReference type="ARBA" id="ARBA00022605"/>
    </source>
</evidence>
<evidence type="ECO:0000313" key="12">
    <source>
        <dbReference type="Proteomes" id="UP001499909"/>
    </source>
</evidence>
<evidence type="ECO:0000259" key="10">
    <source>
        <dbReference type="Pfam" id="PF00697"/>
    </source>
</evidence>
<dbReference type="PANTHER" id="PTHR42894:SF1">
    <property type="entry name" value="N-(5'-PHOSPHORIBOSYL)ANTHRANILATE ISOMERASE"/>
    <property type="match status" value="1"/>
</dbReference>
<dbReference type="Gene3D" id="3.20.20.70">
    <property type="entry name" value="Aldolase class I"/>
    <property type="match status" value="1"/>
</dbReference>
<evidence type="ECO:0000256" key="4">
    <source>
        <dbReference type="ARBA" id="ARBA00022272"/>
    </source>
</evidence>
<dbReference type="Proteomes" id="UP001499909">
    <property type="component" value="Unassembled WGS sequence"/>
</dbReference>
<dbReference type="SUPFAM" id="SSF51366">
    <property type="entry name" value="Ribulose-phoshate binding barrel"/>
    <property type="match status" value="1"/>
</dbReference>
<evidence type="ECO:0000256" key="8">
    <source>
        <dbReference type="ARBA" id="ARBA00023235"/>
    </source>
</evidence>
<accession>A0ABP7MTG1</accession>
<dbReference type="GO" id="GO:0016853">
    <property type="term" value="F:isomerase activity"/>
    <property type="evidence" value="ECO:0007669"/>
    <property type="project" value="UniProtKB-KW"/>
</dbReference>
<evidence type="ECO:0000313" key="11">
    <source>
        <dbReference type="EMBL" id="GAA3929932.1"/>
    </source>
</evidence>
<evidence type="ECO:0000256" key="1">
    <source>
        <dbReference type="ARBA" id="ARBA00001164"/>
    </source>
</evidence>
<keyword evidence="5 9" id="KW-0028">Amino-acid biosynthesis</keyword>
<keyword evidence="6 9" id="KW-0822">Tryptophan biosynthesis</keyword>
<dbReference type="EMBL" id="BAABDH010000021">
    <property type="protein sequence ID" value="GAA3929932.1"/>
    <property type="molecule type" value="Genomic_DNA"/>
</dbReference>
<evidence type="ECO:0000256" key="6">
    <source>
        <dbReference type="ARBA" id="ARBA00022822"/>
    </source>
</evidence>
<comment type="caution">
    <text evidence="11">The sequence shown here is derived from an EMBL/GenBank/DDBJ whole genome shotgun (WGS) entry which is preliminary data.</text>
</comment>
<protein>
    <recommendedName>
        <fullName evidence="4 9">N-(5'-phosphoribosyl)anthranilate isomerase</fullName>
        <shortName evidence="9">PRAI</shortName>
        <ecNumber evidence="3 9">5.3.1.24</ecNumber>
    </recommendedName>
</protein>
<dbReference type="InterPro" id="IPR011060">
    <property type="entry name" value="RibuloseP-bd_barrel"/>
</dbReference>
<evidence type="ECO:0000256" key="3">
    <source>
        <dbReference type="ARBA" id="ARBA00012572"/>
    </source>
</evidence>
<keyword evidence="8 9" id="KW-0413">Isomerase</keyword>
<sequence>MESTSPAAPSESTAPGLRLKVCGMKYAANIAEVAALKPDFMGFIFHAGSARYVGQELDAALLRRLPAGLRTVGVFVDADTEYVLAQVRRYGLDLAQLHGHEPPAQCAALQAAGVAVIKAFAVGSSFDQRALEPYVPYCSYFLFDTKGPQPGGNGTAFDWRLLRDYHLPVPYLLAGGLELANAPELLRLPLPGLLGLDLNSRFETAPARKDAGQLEQMFGLVRRPHSAAVSPAAR</sequence>
<comment type="similarity">
    <text evidence="9">Belongs to the TrpF family.</text>
</comment>
<dbReference type="Pfam" id="PF00697">
    <property type="entry name" value="PRAI"/>
    <property type="match status" value="1"/>
</dbReference>
<dbReference type="InterPro" id="IPR013785">
    <property type="entry name" value="Aldolase_TIM"/>
</dbReference>
<comment type="catalytic activity">
    <reaction evidence="1 9">
        <text>N-(5-phospho-beta-D-ribosyl)anthranilate = 1-(2-carboxyphenylamino)-1-deoxy-D-ribulose 5-phosphate</text>
        <dbReference type="Rhea" id="RHEA:21540"/>
        <dbReference type="ChEBI" id="CHEBI:18277"/>
        <dbReference type="ChEBI" id="CHEBI:58613"/>
        <dbReference type="EC" id="5.3.1.24"/>
    </reaction>
</comment>
<evidence type="ECO:0000256" key="2">
    <source>
        <dbReference type="ARBA" id="ARBA00004664"/>
    </source>
</evidence>
<proteinExistence type="inferred from homology"/>
<dbReference type="PANTHER" id="PTHR42894">
    <property type="entry name" value="N-(5'-PHOSPHORIBOSYL)ANTHRANILATE ISOMERASE"/>
    <property type="match status" value="1"/>
</dbReference>
<gene>
    <name evidence="9" type="primary">trpF</name>
    <name evidence="11" type="ORF">GCM10022406_14140</name>
</gene>
<evidence type="ECO:0000256" key="7">
    <source>
        <dbReference type="ARBA" id="ARBA00023141"/>
    </source>
</evidence>
<dbReference type="RefSeq" id="WP_345112022.1">
    <property type="nucleotide sequence ID" value="NZ_BAABDH010000021.1"/>
</dbReference>
<dbReference type="EC" id="5.3.1.24" evidence="3 9"/>